<proteinExistence type="predicted"/>
<evidence type="ECO:0000256" key="6">
    <source>
        <dbReference type="ARBA" id="ARBA00023171"/>
    </source>
</evidence>
<evidence type="ECO:0000313" key="8">
    <source>
        <dbReference type="EMBL" id="TPW30470.1"/>
    </source>
</evidence>
<organism evidence="8 9">
    <name type="scientific">Pararhizobium mangrovi</name>
    <dbReference type="NCBI Taxonomy" id="2590452"/>
    <lineage>
        <taxon>Bacteria</taxon>
        <taxon>Pseudomonadati</taxon>
        <taxon>Pseudomonadota</taxon>
        <taxon>Alphaproteobacteria</taxon>
        <taxon>Hyphomicrobiales</taxon>
        <taxon>Rhizobiaceae</taxon>
        <taxon>Rhizobium/Agrobacterium group</taxon>
        <taxon>Pararhizobium</taxon>
    </lineage>
</organism>
<keyword evidence="3 7" id="KW-0812">Transmembrane</keyword>
<evidence type="ECO:0000256" key="3">
    <source>
        <dbReference type="ARBA" id="ARBA00022692"/>
    </source>
</evidence>
<keyword evidence="6" id="KW-0149">Chlorophyll biosynthesis</keyword>
<evidence type="ECO:0000256" key="1">
    <source>
        <dbReference type="ARBA" id="ARBA00004141"/>
    </source>
</evidence>
<gene>
    <name evidence="8" type="primary">chlG</name>
    <name evidence="8" type="ORF">FJU11_05310</name>
</gene>
<evidence type="ECO:0000256" key="2">
    <source>
        <dbReference type="ARBA" id="ARBA00022475"/>
    </source>
</evidence>
<dbReference type="InterPro" id="IPR050475">
    <property type="entry name" value="Prenyltransferase_related"/>
</dbReference>
<dbReference type="NCBIfam" id="TIGR01476">
    <property type="entry name" value="chlor_syn_BchG"/>
    <property type="match status" value="1"/>
</dbReference>
<feature type="transmembrane region" description="Helical" evidence="7">
    <location>
        <begin position="100"/>
        <end position="133"/>
    </location>
</feature>
<feature type="transmembrane region" description="Helical" evidence="7">
    <location>
        <begin position="245"/>
        <end position="261"/>
    </location>
</feature>
<evidence type="ECO:0000256" key="5">
    <source>
        <dbReference type="ARBA" id="ARBA00023136"/>
    </source>
</evidence>
<dbReference type="EMBL" id="VHLH01000006">
    <property type="protein sequence ID" value="TPW30470.1"/>
    <property type="molecule type" value="Genomic_DNA"/>
</dbReference>
<dbReference type="RefSeq" id="WP_141166033.1">
    <property type="nucleotide sequence ID" value="NZ_VHLH01000006.1"/>
</dbReference>
<dbReference type="Pfam" id="PF01040">
    <property type="entry name" value="UbiA"/>
    <property type="match status" value="1"/>
</dbReference>
<dbReference type="PANTHER" id="PTHR42723:SF1">
    <property type="entry name" value="CHLOROPHYLL SYNTHASE, CHLOROPLASTIC"/>
    <property type="match status" value="1"/>
</dbReference>
<dbReference type="OrthoDB" id="8559716at2"/>
<sequence>MRSLSASVSGPPFSPATVIELAKPVTWFAPMWAFMCGSVSAGLSRGDAPMAFAGVVLAGPLLCATSQIVNEWYDRDVDAINQPERPIPSGRIPGRWGLALAVVASVVSLAFAALLGPVVLWGALAGLVLAWAYSAPPLRLKRNGWYGNAAVAISYEGLAWFTGAAVIAGGVPDGHILVLAALYSLGAHGIMTLNDFKSVAGDRASGIRSLPARYGVQGAARIACALMAGAQVAVCIALFVWGAPMHAAIVAAMLVVQVGLMRRLMKDCAGRAAWYNATGTSLYVLGMLVSALAVSAG</sequence>
<keyword evidence="4 7" id="KW-1133">Transmembrane helix</keyword>
<dbReference type="GO" id="GO:0016765">
    <property type="term" value="F:transferase activity, transferring alkyl or aryl (other than methyl) groups"/>
    <property type="evidence" value="ECO:0007669"/>
    <property type="project" value="InterPro"/>
</dbReference>
<dbReference type="CDD" id="cd13958">
    <property type="entry name" value="PT_UbiA_chlorophyll"/>
    <property type="match status" value="1"/>
</dbReference>
<evidence type="ECO:0000256" key="4">
    <source>
        <dbReference type="ARBA" id="ARBA00022989"/>
    </source>
</evidence>
<dbReference type="Gene3D" id="1.20.120.1780">
    <property type="entry name" value="UbiA prenyltransferase"/>
    <property type="match status" value="1"/>
</dbReference>
<evidence type="ECO:0000256" key="7">
    <source>
        <dbReference type="SAM" id="Phobius"/>
    </source>
</evidence>
<reference evidence="8 9" key="1">
    <citation type="submission" date="2019-06" db="EMBL/GenBank/DDBJ databases">
        <authorList>
            <person name="Li M."/>
        </authorList>
    </citation>
    <scope>NUCLEOTIDE SEQUENCE [LARGE SCALE GENOMIC DNA]</scope>
    <source>
        <strain evidence="8 9">BGMRC6574</strain>
    </source>
</reference>
<name>A0A506U9B4_9HYPH</name>
<feature type="transmembrane region" description="Helical" evidence="7">
    <location>
        <begin position="50"/>
        <end position="69"/>
    </location>
</feature>
<dbReference type="InterPro" id="IPR006372">
    <property type="entry name" value="Chl_synth"/>
</dbReference>
<dbReference type="AlphaFoldDB" id="A0A506U9B4"/>
<dbReference type="Proteomes" id="UP000320314">
    <property type="component" value="Unassembled WGS sequence"/>
</dbReference>
<keyword evidence="9" id="KW-1185">Reference proteome</keyword>
<dbReference type="InterPro" id="IPR000537">
    <property type="entry name" value="UbiA_prenyltransferase"/>
</dbReference>
<feature type="transmembrane region" description="Helical" evidence="7">
    <location>
        <begin position="25"/>
        <end position="43"/>
    </location>
</feature>
<keyword evidence="5 7" id="KW-0472">Membrane</keyword>
<evidence type="ECO:0000313" key="9">
    <source>
        <dbReference type="Proteomes" id="UP000320314"/>
    </source>
</evidence>
<dbReference type="InterPro" id="IPR044878">
    <property type="entry name" value="UbiA_sf"/>
</dbReference>
<keyword evidence="2" id="KW-1003">Cell membrane</keyword>
<dbReference type="PANTHER" id="PTHR42723">
    <property type="entry name" value="CHLOROPHYLL SYNTHASE"/>
    <property type="match status" value="1"/>
</dbReference>
<comment type="caution">
    <text evidence="8">The sequence shown here is derived from an EMBL/GenBank/DDBJ whole genome shotgun (WGS) entry which is preliminary data.</text>
</comment>
<feature type="transmembrane region" description="Helical" evidence="7">
    <location>
        <begin position="273"/>
        <end position="294"/>
    </location>
</feature>
<comment type="subcellular location">
    <subcellularLocation>
        <location evidence="1">Membrane</location>
        <topology evidence="1">Multi-pass membrane protein</topology>
    </subcellularLocation>
</comment>
<accession>A0A506U9B4</accession>
<protein>
    <submittedName>
        <fullName evidence="8">Chlorophyll synthase ChlG</fullName>
    </submittedName>
</protein>
<dbReference type="NCBIfam" id="NF005742">
    <property type="entry name" value="PRK07566.1"/>
    <property type="match status" value="1"/>
</dbReference>
<dbReference type="GO" id="GO:0015995">
    <property type="term" value="P:chlorophyll biosynthetic process"/>
    <property type="evidence" value="ECO:0007669"/>
    <property type="project" value="UniProtKB-KW"/>
</dbReference>
<dbReference type="GO" id="GO:0016020">
    <property type="term" value="C:membrane"/>
    <property type="evidence" value="ECO:0007669"/>
    <property type="project" value="UniProtKB-SubCell"/>
</dbReference>
<dbReference type="Gene3D" id="1.10.357.140">
    <property type="entry name" value="UbiA prenyltransferase"/>
    <property type="match status" value="1"/>
</dbReference>
<feature type="transmembrane region" description="Helical" evidence="7">
    <location>
        <begin position="145"/>
        <end position="168"/>
    </location>
</feature>